<evidence type="ECO:0000313" key="2">
    <source>
        <dbReference type="EMBL" id="PWA09036.1"/>
    </source>
</evidence>
<sequence length="203" mass="24241">MYPLYDAFELFRQIQKQLDKMQHSLTDFNQRLTILEDEITLLRNEKKTYIDKIEYKFDQLKVERLEGTLNIGLSPQDPEAIGQYLVGDQYSGDEGDIDFPIQTDPGMYDRVQQQIHSYLNNGAMDDIKEAEEKYEYPLDEPYRKFIIDDIRRQVDKRITTYINQLERVDEEEPEKEKKIIEKVRKDIYTAIEEFIGNLPKKED</sequence>
<dbReference type="Pfam" id="PF10737">
    <property type="entry name" value="GerPC"/>
    <property type="match status" value="1"/>
</dbReference>
<gene>
    <name evidence="2" type="ORF">DCC39_13800</name>
</gene>
<protein>
    <submittedName>
        <fullName evidence="2">Spore gernimation protein</fullName>
    </submittedName>
</protein>
<dbReference type="EMBL" id="QCZG01000032">
    <property type="protein sequence ID" value="PWA09036.1"/>
    <property type="molecule type" value="Genomic_DNA"/>
</dbReference>
<reference evidence="2 3" key="1">
    <citation type="submission" date="2018-04" db="EMBL/GenBank/DDBJ databases">
        <title>Camelliibacillus theae gen. nov., sp. nov., isolated from Pu'er tea.</title>
        <authorList>
            <person name="Niu L."/>
        </authorList>
    </citation>
    <scope>NUCLEOTIDE SEQUENCE [LARGE SCALE GENOMIC DNA]</scope>
    <source>
        <strain evidence="2 3">T8</strain>
    </source>
</reference>
<evidence type="ECO:0000313" key="3">
    <source>
        <dbReference type="Proteomes" id="UP000245998"/>
    </source>
</evidence>
<dbReference type="AlphaFoldDB" id="A0A2U1JV09"/>
<comment type="caution">
    <text evidence="2">The sequence shown here is derived from an EMBL/GenBank/DDBJ whole genome shotgun (WGS) entry which is preliminary data.</text>
</comment>
<proteinExistence type="predicted"/>
<name>A0A2U1JV09_9BACI</name>
<accession>A0A2U1JV09</accession>
<feature type="coiled-coil region" evidence="1">
    <location>
        <begin position="18"/>
        <end position="52"/>
    </location>
</feature>
<dbReference type="OrthoDB" id="2991331at2"/>
<keyword evidence="1" id="KW-0175">Coiled coil</keyword>
<dbReference type="RefSeq" id="WP_116555484.1">
    <property type="nucleotide sequence ID" value="NZ_QCZG01000032.1"/>
</dbReference>
<evidence type="ECO:0000256" key="1">
    <source>
        <dbReference type="SAM" id="Coils"/>
    </source>
</evidence>
<dbReference type="InterPro" id="IPR019673">
    <property type="entry name" value="Spore_germination_GerPC"/>
</dbReference>
<keyword evidence="3" id="KW-1185">Reference proteome</keyword>
<organism evidence="2 3">
    <name type="scientific">Pueribacillus theae</name>
    <dbReference type="NCBI Taxonomy" id="2171751"/>
    <lineage>
        <taxon>Bacteria</taxon>
        <taxon>Bacillati</taxon>
        <taxon>Bacillota</taxon>
        <taxon>Bacilli</taxon>
        <taxon>Bacillales</taxon>
        <taxon>Bacillaceae</taxon>
        <taxon>Pueribacillus</taxon>
    </lineage>
</organism>
<dbReference type="Proteomes" id="UP000245998">
    <property type="component" value="Unassembled WGS sequence"/>
</dbReference>